<feature type="transmembrane region" description="Helical" evidence="4">
    <location>
        <begin position="389"/>
        <end position="406"/>
    </location>
</feature>
<feature type="domain" description="GGDEF" evidence="5">
    <location>
        <begin position="449"/>
        <end position="582"/>
    </location>
</feature>
<keyword evidence="4" id="KW-0472">Membrane</keyword>
<dbReference type="EMBL" id="VRLR01000011">
    <property type="protein sequence ID" value="TXK79187.1"/>
    <property type="molecule type" value="Genomic_DNA"/>
</dbReference>
<dbReference type="InterPro" id="IPR043128">
    <property type="entry name" value="Rev_trsase/Diguanyl_cyclase"/>
</dbReference>
<dbReference type="InterPro" id="IPR000160">
    <property type="entry name" value="GGDEF_dom"/>
</dbReference>
<proteinExistence type="predicted"/>
<dbReference type="GO" id="GO:1902201">
    <property type="term" value="P:negative regulation of bacterial-type flagellum-dependent cell motility"/>
    <property type="evidence" value="ECO:0007669"/>
    <property type="project" value="TreeGrafter"/>
</dbReference>
<dbReference type="InterPro" id="IPR029787">
    <property type="entry name" value="Nucleotide_cyclase"/>
</dbReference>
<dbReference type="AlphaFoldDB" id="A0A5C8LRD4"/>
<reference evidence="6 7" key="1">
    <citation type="submission" date="2019-08" db="EMBL/GenBank/DDBJ databases">
        <title>Draft genome analysis of Rheinheimera tangshanensis isolated from the roots of fresh rice plants (Oryza sativa).</title>
        <authorList>
            <person name="Yu Q."/>
            <person name="Qi Y."/>
            <person name="Zhang H."/>
            <person name="Pu J."/>
        </authorList>
    </citation>
    <scope>NUCLEOTIDE SEQUENCE [LARGE SCALE GENOMIC DNA]</scope>
    <source>
        <strain evidence="6 7">JA3-B52</strain>
    </source>
</reference>
<evidence type="ECO:0000313" key="7">
    <source>
        <dbReference type="Proteomes" id="UP000321814"/>
    </source>
</evidence>
<keyword evidence="4" id="KW-0812">Transmembrane</keyword>
<comment type="catalytic activity">
    <reaction evidence="3">
        <text>2 GTP = 3',3'-c-di-GMP + 2 diphosphate</text>
        <dbReference type="Rhea" id="RHEA:24898"/>
        <dbReference type="ChEBI" id="CHEBI:33019"/>
        <dbReference type="ChEBI" id="CHEBI:37565"/>
        <dbReference type="ChEBI" id="CHEBI:58805"/>
        <dbReference type="EC" id="2.7.7.65"/>
    </reaction>
</comment>
<evidence type="ECO:0000256" key="2">
    <source>
        <dbReference type="ARBA" id="ARBA00012528"/>
    </source>
</evidence>
<dbReference type="Pfam" id="PF00990">
    <property type="entry name" value="GGDEF"/>
    <property type="match status" value="1"/>
</dbReference>
<dbReference type="PROSITE" id="PS50887">
    <property type="entry name" value="GGDEF"/>
    <property type="match status" value="1"/>
</dbReference>
<accession>A0A5C8LRD4</accession>
<dbReference type="FunFam" id="3.30.70.270:FF:000001">
    <property type="entry name" value="Diguanylate cyclase domain protein"/>
    <property type="match status" value="1"/>
</dbReference>
<dbReference type="GO" id="GO:0005886">
    <property type="term" value="C:plasma membrane"/>
    <property type="evidence" value="ECO:0007669"/>
    <property type="project" value="TreeGrafter"/>
</dbReference>
<dbReference type="PANTHER" id="PTHR45138:SF9">
    <property type="entry name" value="DIGUANYLATE CYCLASE DGCM-RELATED"/>
    <property type="match status" value="1"/>
</dbReference>
<name>A0A5C8LRD4_9GAMM</name>
<dbReference type="GO" id="GO:0052621">
    <property type="term" value="F:diguanylate cyclase activity"/>
    <property type="evidence" value="ECO:0007669"/>
    <property type="project" value="UniProtKB-EC"/>
</dbReference>
<dbReference type="GO" id="GO:0043709">
    <property type="term" value="P:cell adhesion involved in single-species biofilm formation"/>
    <property type="evidence" value="ECO:0007669"/>
    <property type="project" value="TreeGrafter"/>
</dbReference>
<organism evidence="6 7">
    <name type="scientific">Rheinheimera tangshanensis</name>
    <dbReference type="NCBI Taxonomy" id="400153"/>
    <lineage>
        <taxon>Bacteria</taxon>
        <taxon>Pseudomonadati</taxon>
        <taxon>Pseudomonadota</taxon>
        <taxon>Gammaproteobacteria</taxon>
        <taxon>Chromatiales</taxon>
        <taxon>Chromatiaceae</taxon>
        <taxon>Rheinheimera</taxon>
    </lineage>
</organism>
<evidence type="ECO:0000313" key="6">
    <source>
        <dbReference type="EMBL" id="TXK79187.1"/>
    </source>
</evidence>
<evidence type="ECO:0000256" key="1">
    <source>
        <dbReference type="ARBA" id="ARBA00001946"/>
    </source>
</evidence>
<dbReference type="CDD" id="cd01949">
    <property type="entry name" value="GGDEF"/>
    <property type="match status" value="1"/>
</dbReference>
<gene>
    <name evidence="6" type="ORF">FU839_14920</name>
</gene>
<keyword evidence="4" id="KW-1133">Transmembrane helix</keyword>
<dbReference type="NCBIfam" id="TIGR00254">
    <property type="entry name" value="GGDEF"/>
    <property type="match status" value="1"/>
</dbReference>
<protein>
    <recommendedName>
        <fullName evidence="2">diguanylate cyclase</fullName>
        <ecNumber evidence="2">2.7.7.65</ecNumber>
    </recommendedName>
</protein>
<evidence type="ECO:0000256" key="4">
    <source>
        <dbReference type="SAM" id="Phobius"/>
    </source>
</evidence>
<evidence type="ECO:0000256" key="3">
    <source>
        <dbReference type="ARBA" id="ARBA00034247"/>
    </source>
</evidence>
<dbReference type="SMART" id="SM00267">
    <property type="entry name" value="GGDEF"/>
    <property type="match status" value="1"/>
</dbReference>
<dbReference type="InterPro" id="IPR050469">
    <property type="entry name" value="Diguanylate_Cyclase"/>
</dbReference>
<comment type="cofactor">
    <cofactor evidence="1">
        <name>Mg(2+)</name>
        <dbReference type="ChEBI" id="CHEBI:18420"/>
    </cofactor>
</comment>
<dbReference type="PANTHER" id="PTHR45138">
    <property type="entry name" value="REGULATORY COMPONENTS OF SENSORY TRANSDUCTION SYSTEM"/>
    <property type="match status" value="1"/>
</dbReference>
<comment type="caution">
    <text evidence="6">The sequence shown here is derived from an EMBL/GenBank/DDBJ whole genome shotgun (WGS) entry which is preliminary data.</text>
</comment>
<dbReference type="Gene3D" id="3.30.70.270">
    <property type="match status" value="1"/>
</dbReference>
<keyword evidence="7" id="KW-1185">Reference proteome</keyword>
<dbReference type="OrthoDB" id="9803824at2"/>
<dbReference type="SUPFAM" id="SSF55073">
    <property type="entry name" value="Nucleotide cyclase"/>
    <property type="match status" value="1"/>
</dbReference>
<evidence type="ECO:0000259" key="5">
    <source>
        <dbReference type="PROSITE" id="PS50887"/>
    </source>
</evidence>
<dbReference type="Proteomes" id="UP000321814">
    <property type="component" value="Unassembled WGS sequence"/>
</dbReference>
<sequence>MPVIFGDTRRYRRQIFWLPLFLFAFTLPTALQASVEQLTYLDKIKSSKFAEFSEGIDVLAKSGTQLSPFETDYLQLLKAYKLSYLGDIDQALLILQPLTANSDLAISFRAKALSINSLIIVRRYLDAFLYFEQLINQLPQVHQPIAREHGLRVIAMMYTMIERYDLSVSYLDQLIAENPSENSVCAAYQLRLEAWYSSDQTELLKREIDSGIRYCEDHNEPLWRQLIMVTKAKLLFKEGLYEQSKQLLLKEHKKAADTKYLRLITEFNYLLAESFLMLGELDQAKAYANLVVAEAASFKNYFPLVHSYQVLYRAAKQEKDYQQALGYHEQYTAAFTAFMDDKSAQQMAYHTAHSEILAQSQKIALLDKDNQLLQYEQTTLRHQATLNKLLIIALAVLVLGFAVMAYRSFIARQRFKALAEYDDLTAISNRYHFSTSAKGALALCEKGQLPAALIVFDLDHFKQINDQHGHAAGDWALRQTVDTCRNFMRNNDVFGRIGGEEFAILLPGCQSDKAHLLADICRDAISNIDTAASGYDFKLSASFGVTSAEISGYHLTKLIEDADTAMYQAKQQGRNKVQFFQG</sequence>
<dbReference type="EC" id="2.7.7.65" evidence="2"/>